<dbReference type="PROSITE" id="PS01119">
    <property type="entry name" value="COPPER_FIST_1"/>
    <property type="match status" value="1"/>
</dbReference>
<dbReference type="SUPFAM" id="SSF57879">
    <property type="entry name" value="Zinc domain conserved in yeast copper-regulated transcription factors"/>
    <property type="match status" value="1"/>
</dbReference>
<dbReference type="AlphaFoldDB" id="A0A1J7ICW1"/>
<feature type="domain" description="Copper-fist" evidence="9">
    <location>
        <begin position="1"/>
        <end position="41"/>
    </location>
</feature>
<dbReference type="GO" id="GO:0000981">
    <property type="term" value="F:DNA-binding transcription factor activity, RNA polymerase II-specific"/>
    <property type="evidence" value="ECO:0007669"/>
    <property type="project" value="TreeGrafter"/>
</dbReference>
<evidence type="ECO:0000256" key="1">
    <source>
        <dbReference type="ARBA" id="ARBA00004123"/>
    </source>
</evidence>
<dbReference type="PRINTS" id="PR00617">
    <property type="entry name" value="COPPERFIST"/>
</dbReference>
<comment type="subcellular location">
    <subcellularLocation>
        <location evidence="1">Nucleus</location>
    </subcellularLocation>
</comment>
<dbReference type="PROSITE" id="PS50073">
    <property type="entry name" value="COPPER_FIST_2"/>
    <property type="match status" value="1"/>
</dbReference>
<dbReference type="PANTHER" id="PTHR28088">
    <property type="entry name" value="TRANSCRIPTIONAL ACTIVATOR HAA1-RELATED"/>
    <property type="match status" value="1"/>
</dbReference>
<dbReference type="InterPro" id="IPR036395">
    <property type="entry name" value="Cu_fist_DNA-bd_dom_sf"/>
</dbReference>
<feature type="region of interest" description="Disordered" evidence="8">
    <location>
        <begin position="211"/>
        <end position="268"/>
    </location>
</feature>
<evidence type="ECO:0000256" key="5">
    <source>
        <dbReference type="ARBA" id="ARBA00023015"/>
    </source>
</evidence>
<evidence type="ECO:0000256" key="2">
    <source>
        <dbReference type="ARBA" id="ARBA00022723"/>
    </source>
</evidence>
<dbReference type="Proteomes" id="UP000182658">
    <property type="component" value="Unassembled WGS sequence"/>
</dbReference>
<dbReference type="FunFam" id="3.90.430.10:FF:000001">
    <property type="entry name" value="Copper fist DNA-binding protein"/>
    <property type="match status" value="1"/>
</dbReference>
<feature type="compositionally biased region" description="Polar residues" evidence="8">
    <location>
        <begin position="211"/>
        <end position="234"/>
    </location>
</feature>
<dbReference type="SMART" id="SM00412">
    <property type="entry name" value="Cu_FIST"/>
    <property type="match status" value="1"/>
</dbReference>
<gene>
    <name evidence="10" type="ORF">CONLIGDRAFT_684995</name>
</gene>
<reference evidence="10 11" key="1">
    <citation type="submission" date="2016-10" db="EMBL/GenBank/DDBJ databases">
        <title>Draft genome sequence of Coniochaeta ligniaria NRRL30616, a lignocellulolytic fungus for bioabatement of inhibitors in plant biomass hydrolysates.</title>
        <authorList>
            <consortium name="DOE Joint Genome Institute"/>
            <person name="Jimenez D.J."/>
            <person name="Hector R.E."/>
            <person name="Riley R."/>
            <person name="Sun H."/>
            <person name="Grigoriev I.V."/>
            <person name="Van Elsas J.D."/>
            <person name="Nichols N.N."/>
        </authorList>
    </citation>
    <scope>NUCLEOTIDE SEQUENCE [LARGE SCALE GENOMIC DNA]</scope>
    <source>
        <strain evidence="10 11">NRRL 30616</strain>
    </source>
</reference>
<dbReference type="SMART" id="SM01090">
    <property type="entry name" value="Copper-fist"/>
    <property type="match status" value="1"/>
</dbReference>
<dbReference type="GO" id="GO:0000978">
    <property type="term" value="F:RNA polymerase II cis-regulatory region sequence-specific DNA binding"/>
    <property type="evidence" value="ECO:0007669"/>
    <property type="project" value="TreeGrafter"/>
</dbReference>
<protein>
    <recommendedName>
        <fullName evidence="9">Copper-fist domain-containing protein</fullName>
    </recommendedName>
</protein>
<dbReference type="GO" id="GO:0005507">
    <property type="term" value="F:copper ion binding"/>
    <property type="evidence" value="ECO:0007669"/>
    <property type="project" value="InterPro"/>
</dbReference>
<accession>A0A1J7ICW1</accession>
<evidence type="ECO:0000313" key="10">
    <source>
        <dbReference type="EMBL" id="OIW25123.1"/>
    </source>
</evidence>
<dbReference type="OrthoDB" id="5600085at2759"/>
<dbReference type="GO" id="GO:0045944">
    <property type="term" value="P:positive regulation of transcription by RNA polymerase II"/>
    <property type="evidence" value="ECO:0007669"/>
    <property type="project" value="TreeGrafter"/>
</dbReference>
<dbReference type="InterPro" id="IPR051763">
    <property type="entry name" value="Copper_Homeo_Regul"/>
</dbReference>
<feature type="compositionally biased region" description="Polar residues" evidence="8">
    <location>
        <begin position="114"/>
        <end position="123"/>
    </location>
</feature>
<evidence type="ECO:0000256" key="6">
    <source>
        <dbReference type="ARBA" id="ARBA00023163"/>
    </source>
</evidence>
<sequence length="550" mass="57245">MPLINGQKMACVPCIRGHRSTKCNHSADRIMVPVRKPGRPLSSCACPPGQSCACGGIKVAIPRKQKCKCGEDTANGDHDGHDSVKTEMPTPALTPSELPVSPTRNGVFRIQKPGSISKQNGRKQSFDPAHLGRIDLNSVNIVTPYSNNNIATNGLSGVSPQGPPPMHGMALVPTLPATGYHQPGVISYGPPLGYALVPIHSQLNSPALSMVQTPDTGLSSPPNGHATPATNGATRSCCAPAPAVSPPPQPQVQTPQARVPPKKSCCGGGSNEKTQANMIPVTHQGALSNGNMVAQFQPSFEDVKHPQQQQQLFAVSYANNPNIYTYPANIGTWSQPLNAPMWAQLQQAPQQQPNGAAYSSPLPLGPDGGAAGVGTSHECSCGPGCQCEGCLAHPFNTPTQQYISSAYADDIGSPYGNNSPAKNINNAASATNGNPAPFVQTNGRGIINGNGANDDGGNGHMPNGVHQPANPEGGSPTQAQTPSSDTSGFNEELPPGDFMFVNYELYQNAAGMGFDSCGGSLAFCPCGNDCQCVGCAIHNQPLLDARQFEE</sequence>
<feature type="compositionally biased region" description="Polar residues" evidence="8">
    <location>
        <begin position="475"/>
        <end position="489"/>
    </location>
</feature>
<dbReference type="GO" id="GO:0006879">
    <property type="term" value="P:intracellular iron ion homeostasis"/>
    <property type="evidence" value="ECO:0007669"/>
    <property type="project" value="TreeGrafter"/>
</dbReference>
<dbReference type="GO" id="GO:0006878">
    <property type="term" value="P:intracellular copper ion homeostasis"/>
    <property type="evidence" value="ECO:0007669"/>
    <property type="project" value="TreeGrafter"/>
</dbReference>
<feature type="region of interest" description="Disordered" evidence="8">
    <location>
        <begin position="426"/>
        <end position="493"/>
    </location>
</feature>
<keyword evidence="5" id="KW-0805">Transcription regulation</keyword>
<feature type="region of interest" description="Disordered" evidence="8">
    <location>
        <begin position="72"/>
        <end position="127"/>
    </location>
</feature>
<evidence type="ECO:0000256" key="3">
    <source>
        <dbReference type="ARBA" id="ARBA00022833"/>
    </source>
</evidence>
<evidence type="ECO:0000259" key="9">
    <source>
        <dbReference type="PROSITE" id="PS50073"/>
    </source>
</evidence>
<keyword evidence="7" id="KW-0539">Nucleus</keyword>
<dbReference type="STRING" id="1408157.A0A1J7ICW1"/>
<dbReference type="Gene3D" id="3.90.430.10">
    <property type="entry name" value="Copper fist DNA-binding domain"/>
    <property type="match status" value="1"/>
</dbReference>
<keyword evidence="11" id="KW-1185">Reference proteome</keyword>
<dbReference type="InParanoid" id="A0A1J7ICW1"/>
<dbReference type="Pfam" id="PF00649">
    <property type="entry name" value="Copper-fist"/>
    <property type="match status" value="1"/>
</dbReference>
<feature type="compositionally biased region" description="Basic and acidic residues" evidence="8">
    <location>
        <begin position="72"/>
        <end position="85"/>
    </location>
</feature>
<dbReference type="GO" id="GO:0005634">
    <property type="term" value="C:nucleus"/>
    <property type="evidence" value="ECO:0007669"/>
    <property type="project" value="UniProtKB-SubCell"/>
</dbReference>
<keyword evidence="2" id="KW-0479">Metal-binding</keyword>
<keyword evidence="6" id="KW-0804">Transcription</keyword>
<dbReference type="InterPro" id="IPR001083">
    <property type="entry name" value="Cu_fist_DNA-bd_dom"/>
</dbReference>
<keyword evidence="4" id="KW-0186">Copper</keyword>
<dbReference type="EMBL" id="KV875102">
    <property type="protein sequence ID" value="OIW25123.1"/>
    <property type="molecule type" value="Genomic_DNA"/>
</dbReference>
<evidence type="ECO:0000256" key="7">
    <source>
        <dbReference type="ARBA" id="ARBA00023242"/>
    </source>
</evidence>
<evidence type="ECO:0000256" key="4">
    <source>
        <dbReference type="ARBA" id="ARBA00023008"/>
    </source>
</evidence>
<organism evidence="10 11">
    <name type="scientific">Coniochaeta ligniaria NRRL 30616</name>
    <dbReference type="NCBI Taxonomy" id="1408157"/>
    <lineage>
        <taxon>Eukaryota</taxon>
        <taxon>Fungi</taxon>
        <taxon>Dikarya</taxon>
        <taxon>Ascomycota</taxon>
        <taxon>Pezizomycotina</taxon>
        <taxon>Sordariomycetes</taxon>
        <taxon>Sordariomycetidae</taxon>
        <taxon>Coniochaetales</taxon>
        <taxon>Coniochaetaceae</taxon>
        <taxon>Coniochaeta</taxon>
    </lineage>
</organism>
<proteinExistence type="predicted"/>
<dbReference type="PANTHER" id="PTHR28088:SF9">
    <property type="entry name" value="TRANSCRIPTION FACTOR GRISEA, PUTATIVE (AFU_ORTHOLOGUE AFUA_1G13190)-RELATED"/>
    <property type="match status" value="1"/>
</dbReference>
<evidence type="ECO:0000313" key="11">
    <source>
        <dbReference type="Proteomes" id="UP000182658"/>
    </source>
</evidence>
<feature type="compositionally biased region" description="Low complexity" evidence="8">
    <location>
        <begin position="442"/>
        <end position="453"/>
    </location>
</feature>
<name>A0A1J7ICW1_9PEZI</name>
<evidence type="ECO:0000256" key="8">
    <source>
        <dbReference type="SAM" id="MobiDB-lite"/>
    </source>
</evidence>
<keyword evidence="3" id="KW-0862">Zinc</keyword>